<dbReference type="Pfam" id="PF25600">
    <property type="entry name" value="TRIM_CC"/>
    <property type="match status" value="1"/>
</dbReference>
<dbReference type="InterPro" id="IPR013083">
    <property type="entry name" value="Znf_RING/FYVE/PHD"/>
</dbReference>
<organism evidence="7 8">
    <name type="scientific">Oncorhynchus mykiss</name>
    <name type="common">Rainbow trout</name>
    <name type="synonym">Salmo gairdneri</name>
    <dbReference type="NCBI Taxonomy" id="8022"/>
    <lineage>
        <taxon>Eukaryota</taxon>
        <taxon>Metazoa</taxon>
        <taxon>Chordata</taxon>
        <taxon>Craniata</taxon>
        <taxon>Vertebrata</taxon>
        <taxon>Euteleostomi</taxon>
        <taxon>Actinopterygii</taxon>
        <taxon>Neopterygii</taxon>
        <taxon>Teleostei</taxon>
        <taxon>Protacanthopterygii</taxon>
        <taxon>Salmoniformes</taxon>
        <taxon>Salmonidae</taxon>
        <taxon>Salmoninae</taxon>
        <taxon>Oncorhynchus</taxon>
    </lineage>
</organism>
<evidence type="ECO:0000256" key="2">
    <source>
        <dbReference type="ARBA" id="ARBA00022771"/>
    </source>
</evidence>
<dbReference type="Gene3D" id="3.30.40.10">
    <property type="entry name" value="Zinc/RING finger domain, C3HC4 (zinc finger)"/>
    <property type="match status" value="1"/>
</dbReference>
<dbReference type="PROSITE" id="PS00518">
    <property type="entry name" value="ZF_RING_1"/>
    <property type="match status" value="1"/>
</dbReference>
<keyword evidence="5" id="KW-0175">Coiled coil</keyword>
<feature type="coiled-coil region" evidence="5">
    <location>
        <begin position="169"/>
        <end position="203"/>
    </location>
</feature>
<keyword evidence="8" id="KW-1185">Reference proteome</keyword>
<evidence type="ECO:0000313" key="7">
    <source>
        <dbReference type="Ensembl" id="ENSOMYP00000108093.1"/>
    </source>
</evidence>
<dbReference type="InterPro" id="IPR051051">
    <property type="entry name" value="E3_ubiq-ligase_TRIM/RNF"/>
</dbReference>
<keyword evidence="2 4" id="KW-0863">Zinc-finger</keyword>
<evidence type="ECO:0000256" key="5">
    <source>
        <dbReference type="SAM" id="Coils"/>
    </source>
</evidence>
<evidence type="ECO:0000313" key="8">
    <source>
        <dbReference type="Proteomes" id="UP000694395"/>
    </source>
</evidence>
<dbReference type="InterPro" id="IPR017907">
    <property type="entry name" value="Znf_RING_CS"/>
</dbReference>
<sequence length="278" mass="31890">KNSFFLKHCPAEEHFHCSICLDVFTEPVSTPCGHNYCKSCIRGYWDSTDLCQCPLCKNTPVEATPITRDKPSPNLEQCHVKSVLRRNHKTHKTVPIDEEIGERKAQMGKTSGKVHKMIQERLKKFKEIKQAVELNKRHTERVVADCVQVFTALVRSIERSQAEHIGVVEEKQKAAEKQTEGLIEELEHEITELQRRSTELEQLSDIEDHHHLQSSPSLCNTVPPTKNWSEIIFHTGLDAGDVRRAVSQPEETLNKEMEKFSEIKWKGMQQCAMDVTLL</sequence>
<keyword evidence="3" id="KW-0862">Zinc</keyword>
<keyword evidence="1" id="KW-0479">Metal-binding</keyword>
<dbReference type="Pfam" id="PF13445">
    <property type="entry name" value="zf-RING_UBOX"/>
    <property type="match status" value="1"/>
</dbReference>
<protein>
    <recommendedName>
        <fullName evidence="6">RING-type domain-containing protein</fullName>
    </recommendedName>
</protein>
<evidence type="ECO:0000256" key="3">
    <source>
        <dbReference type="ARBA" id="ARBA00022833"/>
    </source>
</evidence>
<dbReference type="InterPro" id="IPR027370">
    <property type="entry name" value="Znf-RING_euk"/>
</dbReference>
<reference evidence="7" key="1">
    <citation type="submission" date="2020-07" db="EMBL/GenBank/DDBJ databases">
        <title>A long reads based de novo assembly of the rainbow trout Arlee double haploid line genome.</title>
        <authorList>
            <person name="Gao G."/>
            <person name="Palti Y."/>
        </authorList>
    </citation>
    <scope>NUCLEOTIDE SEQUENCE [LARGE SCALE GENOMIC DNA]</scope>
</reference>
<dbReference type="InterPro" id="IPR001841">
    <property type="entry name" value="Znf_RING"/>
</dbReference>
<reference evidence="7" key="2">
    <citation type="submission" date="2025-08" db="UniProtKB">
        <authorList>
            <consortium name="Ensembl"/>
        </authorList>
    </citation>
    <scope>IDENTIFICATION</scope>
</reference>
<dbReference type="Ensembl" id="ENSOMYT00000131436.1">
    <property type="protein sequence ID" value="ENSOMYP00000108093.1"/>
    <property type="gene ID" value="ENSOMYG00000060722.1"/>
</dbReference>
<dbReference type="SMART" id="SM00184">
    <property type="entry name" value="RING"/>
    <property type="match status" value="1"/>
</dbReference>
<dbReference type="PROSITE" id="PS50089">
    <property type="entry name" value="ZF_RING_2"/>
    <property type="match status" value="1"/>
</dbReference>
<dbReference type="Proteomes" id="UP000694395">
    <property type="component" value="Chromosome 25"/>
</dbReference>
<evidence type="ECO:0000259" key="6">
    <source>
        <dbReference type="PROSITE" id="PS50089"/>
    </source>
</evidence>
<feature type="domain" description="RING-type" evidence="6">
    <location>
        <begin position="17"/>
        <end position="57"/>
    </location>
</feature>
<reference evidence="7" key="3">
    <citation type="submission" date="2025-09" db="UniProtKB">
        <authorList>
            <consortium name="Ensembl"/>
        </authorList>
    </citation>
    <scope>IDENTIFICATION</scope>
</reference>
<dbReference type="PANTHER" id="PTHR25465">
    <property type="entry name" value="B-BOX DOMAIN CONTAINING"/>
    <property type="match status" value="1"/>
</dbReference>
<evidence type="ECO:0000256" key="4">
    <source>
        <dbReference type="PROSITE-ProRule" id="PRU00175"/>
    </source>
</evidence>
<dbReference type="InterPro" id="IPR058030">
    <property type="entry name" value="TRIM8/14/16/25/29/45/65_CC"/>
</dbReference>
<dbReference type="GO" id="GO:0008270">
    <property type="term" value="F:zinc ion binding"/>
    <property type="evidence" value="ECO:0007669"/>
    <property type="project" value="UniProtKB-KW"/>
</dbReference>
<dbReference type="AlphaFoldDB" id="A0A8K9UME7"/>
<dbReference type="PANTHER" id="PTHR25465:SF32">
    <property type="entry name" value="BLOODTHIRSTY-RELATED GENE FAMILY, MEMBER 16 ISOFORM X1-RELATED"/>
    <property type="match status" value="1"/>
</dbReference>
<dbReference type="SUPFAM" id="SSF57850">
    <property type="entry name" value="RING/U-box"/>
    <property type="match status" value="1"/>
</dbReference>
<name>A0A8K9UME7_ONCMY</name>
<evidence type="ECO:0000256" key="1">
    <source>
        <dbReference type="ARBA" id="ARBA00022723"/>
    </source>
</evidence>
<proteinExistence type="predicted"/>
<dbReference type="GeneTree" id="ENSGT01040000240385"/>
<accession>A0A8K9UME7</accession>